<dbReference type="CDD" id="cd12193">
    <property type="entry name" value="bZIP_GCN4"/>
    <property type="match status" value="1"/>
</dbReference>
<organism evidence="4 5">
    <name type="scientific">Phascolomyces articulosus</name>
    <dbReference type="NCBI Taxonomy" id="60185"/>
    <lineage>
        <taxon>Eukaryota</taxon>
        <taxon>Fungi</taxon>
        <taxon>Fungi incertae sedis</taxon>
        <taxon>Mucoromycota</taxon>
        <taxon>Mucoromycotina</taxon>
        <taxon>Mucoromycetes</taxon>
        <taxon>Mucorales</taxon>
        <taxon>Lichtheimiaceae</taxon>
        <taxon>Phascolomyces</taxon>
    </lineage>
</organism>
<keyword evidence="5" id="KW-1185">Reference proteome</keyword>
<sequence>MTSPVLSSFGDKATPTKASTKRKRDTTHDGSPSPQDEAAIKRQKNTDAARRSRLKKVLKMEALEKRVSDLEKVNSNLILRVAVLDSEKAGLQSKESSYEDRIKMLESQLAQAHKALANRS</sequence>
<reference evidence="4" key="1">
    <citation type="journal article" date="2022" name="IScience">
        <title>Evolution of zygomycete secretomes and the origins of terrestrial fungal ecologies.</title>
        <authorList>
            <person name="Chang Y."/>
            <person name="Wang Y."/>
            <person name="Mondo S."/>
            <person name="Ahrendt S."/>
            <person name="Andreopoulos W."/>
            <person name="Barry K."/>
            <person name="Beard J."/>
            <person name="Benny G.L."/>
            <person name="Blankenship S."/>
            <person name="Bonito G."/>
            <person name="Cuomo C."/>
            <person name="Desiro A."/>
            <person name="Gervers K.A."/>
            <person name="Hundley H."/>
            <person name="Kuo A."/>
            <person name="LaButti K."/>
            <person name="Lang B.F."/>
            <person name="Lipzen A."/>
            <person name="O'Donnell K."/>
            <person name="Pangilinan J."/>
            <person name="Reynolds N."/>
            <person name="Sandor L."/>
            <person name="Smith M.E."/>
            <person name="Tsang A."/>
            <person name="Grigoriev I.V."/>
            <person name="Stajich J.E."/>
            <person name="Spatafora J.W."/>
        </authorList>
    </citation>
    <scope>NUCLEOTIDE SEQUENCE</scope>
    <source>
        <strain evidence="4">RSA 2281</strain>
    </source>
</reference>
<dbReference type="InterPro" id="IPR046347">
    <property type="entry name" value="bZIP_sf"/>
</dbReference>
<dbReference type="SUPFAM" id="SSF57959">
    <property type="entry name" value="Leucine zipper domain"/>
    <property type="match status" value="1"/>
</dbReference>
<dbReference type="InterPro" id="IPR004827">
    <property type="entry name" value="bZIP"/>
</dbReference>
<evidence type="ECO:0000313" key="4">
    <source>
        <dbReference type="EMBL" id="KAI9263432.1"/>
    </source>
</evidence>
<dbReference type="EMBL" id="JAIXMP010000013">
    <property type="protein sequence ID" value="KAI9263432.1"/>
    <property type="molecule type" value="Genomic_DNA"/>
</dbReference>
<accession>A0AAD5KAY7</accession>
<comment type="caution">
    <text evidence="4">The sequence shown here is derived from an EMBL/GenBank/DDBJ whole genome shotgun (WGS) entry which is preliminary data.</text>
</comment>
<dbReference type="AlphaFoldDB" id="A0AAD5KAY7"/>
<gene>
    <name evidence="4" type="ORF">BDA99DRAFT_438439</name>
</gene>
<feature type="compositionally biased region" description="Basic and acidic residues" evidence="2">
    <location>
        <begin position="38"/>
        <end position="50"/>
    </location>
</feature>
<protein>
    <recommendedName>
        <fullName evidence="3">BZIP domain-containing protein</fullName>
    </recommendedName>
</protein>
<feature type="coiled-coil region" evidence="1">
    <location>
        <begin position="60"/>
        <end position="115"/>
    </location>
</feature>
<evidence type="ECO:0000259" key="3">
    <source>
        <dbReference type="PROSITE" id="PS50217"/>
    </source>
</evidence>
<feature type="domain" description="BZIP" evidence="3">
    <location>
        <begin position="35"/>
        <end position="98"/>
    </location>
</feature>
<dbReference type="SMART" id="SM00338">
    <property type="entry name" value="BRLZ"/>
    <property type="match status" value="1"/>
</dbReference>
<dbReference type="PROSITE" id="PS00036">
    <property type="entry name" value="BZIP_BASIC"/>
    <property type="match status" value="1"/>
</dbReference>
<keyword evidence="1" id="KW-0175">Coiled coil</keyword>
<dbReference type="Proteomes" id="UP001209540">
    <property type="component" value="Unassembled WGS sequence"/>
</dbReference>
<dbReference type="GO" id="GO:0003700">
    <property type="term" value="F:DNA-binding transcription factor activity"/>
    <property type="evidence" value="ECO:0007669"/>
    <property type="project" value="InterPro"/>
</dbReference>
<dbReference type="Gene3D" id="3.30.160.60">
    <property type="entry name" value="Classic Zinc Finger"/>
    <property type="match status" value="1"/>
</dbReference>
<evidence type="ECO:0000313" key="5">
    <source>
        <dbReference type="Proteomes" id="UP001209540"/>
    </source>
</evidence>
<feature type="region of interest" description="Disordered" evidence="2">
    <location>
        <begin position="1"/>
        <end position="53"/>
    </location>
</feature>
<dbReference type="PROSITE" id="PS50217">
    <property type="entry name" value="BZIP"/>
    <property type="match status" value="1"/>
</dbReference>
<evidence type="ECO:0000256" key="2">
    <source>
        <dbReference type="SAM" id="MobiDB-lite"/>
    </source>
</evidence>
<proteinExistence type="predicted"/>
<dbReference type="Pfam" id="PF07716">
    <property type="entry name" value="bZIP_2"/>
    <property type="match status" value="1"/>
</dbReference>
<evidence type="ECO:0000256" key="1">
    <source>
        <dbReference type="SAM" id="Coils"/>
    </source>
</evidence>
<reference evidence="4" key="2">
    <citation type="submission" date="2023-02" db="EMBL/GenBank/DDBJ databases">
        <authorList>
            <consortium name="DOE Joint Genome Institute"/>
            <person name="Mondo S.J."/>
            <person name="Chang Y."/>
            <person name="Wang Y."/>
            <person name="Ahrendt S."/>
            <person name="Andreopoulos W."/>
            <person name="Barry K."/>
            <person name="Beard J."/>
            <person name="Benny G.L."/>
            <person name="Blankenship S."/>
            <person name="Bonito G."/>
            <person name="Cuomo C."/>
            <person name="Desiro A."/>
            <person name="Gervers K.A."/>
            <person name="Hundley H."/>
            <person name="Kuo A."/>
            <person name="LaButti K."/>
            <person name="Lang B.F."/>
            <person name="Lipzen A."/>
            <person name="O'Donnell K."/>
            <person name="Pangilinan J."/>
            <person name="Reynolds N."/>
            <person name="Sandor L."/>
            <person name="Smith M.W."/>
            <person name="Tsang A."/>
            <person name="Grigoriev I.V."/>
            <person name="Stajich J.E."/>
            <person name="Spatafora J.W."/>
        </authorList>
    </citation>
    <scope>NUCLEOTIDE SEQUENCE</scope>
    <source>
        <strain evidence="4">RSA 2281</strain>
    </source>
</reference>
<name>A0AAD5KAY7_9FUNG</name>